<evidence type="ECO:0000313" key="8">
    <source>
        <dbReference type="EMBL" id="KYC58640.1"/>
    </source>
</evidence>
<feature type="transmembrane region" description="Helical" evidence="6">
    <location>
        <begin position="59"/>
        <end position="78"/>
    </location>
</feature>
<organism evidence="7 9">
    <name type="scientific">Candidatus Methanofastidiosum methylothiophilum</name>
    <dbReference type="NCBI Taxonomy" id="1705564"/>
    <lineage>
        <taxon>Archaea</taxon>
        <taxon>Methanobacteriati</taxon>
        <taxon>Methanobacteriota</taxon>
        <taxon>Stenosarchaea group</taxon>
        <taxon>Candidatus Methanofastidiosia</taxon>
        <taxon>Candidatus Methanofastidiosales</taxon>
        <taxon>Candidatus Methanofastidiosaceae</taxon>
        <taxon>Candidatus Methanofastidiosum</taxon>
    </lineage>
</organism>
<gene>
    <name evidence="7" type="ORF">AN188_00747</name>
    <name evidence="8" type="ORF">APG09_00115</name>
</gene>
<dbReference type="AlphaFoldDB" id="A0A150JID3"/>
<dbReference type="GO" id="GO:0016020">
    <property type="term" value="C:membrane"/>
    <property type="evidence" value="ECO:0007669"/>
    <property type="project" value="UniProtKB-SubCell"/>
</dbReference>
<keyword evidence="3 6" id="KW-0812">Transmembrane</keyword>
<evidence type="ECO:0000256" key="3">
    <source>
        <dbReference type="ARBA" id="ARBA00022692"/>
    </source>
</evidence>
<dbReference type="PANTHER" id="PTHR21716">
    <property type="entry name" value="TRANSMEMBRANE PROTEIN"/>
    <property type="match status" value="1"/>
</dbReference>
<feature type="transmembrane region" description="Helical" evidence="6">
    <location>
        <begin position="220"/>
        <end position="241"/>
    </location>
</feature>
<keyword evidence="4 6" id="KW-1133">Transmembrane helix</keyword>
<feature type="transmembrane region" description="Helical" evidence="6">
    <location>
        <begin position="286"/>
        <end position="302"/>
    </location>
</feature>
<evidence type="ECO:0000313" key="7">
    <source>
        <dbReference type="EMBL" id="KYC54824.1"/>
    </source>
</evidence>
<comment type="caution">
    <text evidence="7">The sequence shown here is derived from an EMBL/GenBank/DDBJ whole genome shotgun (WGS) entry which is preliminary data.</text>
</comment>
<keyword evidence="5 6" id="KW-0472">Membrane</keyword>
<dbReference type="Proteomes" id="UP000092420">
    <property type="component" value="Unassembled WGS sequence"/>
</dbReference>
<dbReference type="InterPro" id="IPR002549">
    <property type="entry name" value="AI-2E-like"/>
</dbReference>
<evidence type="ECO:0000256" key="1">
    <source>
        <dbReference type="ARBA" id="ARBA00004141"/>
    </source>
</evidence>
<feature type="transmembrane region" description="Helical" evidence="6">
    <location>
        <begin position="191"/>
        <end position="213"/>
    </location>
</feature>
<dbReference type="PANTHER" id="PTHR21716:SF4">
    <property type="entry name" value="TRANSMEMBRANE PROTEIN 245"/>
    <property type="match status" value="1"/>
</dbReference>
<reference evidence="7 9" key="1">
    <citation type="journal article" date="2016" name="ISME J.">
        <title>Chasing the elusive Euryarchaeota class WSA2: genomes reveal a uniquely fastidious methyl-reducing methanogen.</title>
        <authorList>
            <person name="Nobu M.K."/>
            <person name="Narihiro T."/>
            <person name="Kuroda K."/>
            <person name="Mei R."/>
            <person name="Liu W.T."/>
        </authorList>
    </citation>
    <scope>NUCLEOTIDE SEQUENCE [LARGE SCALE GENOMIC DNA]</scope>
    <source>
        <strain evidence="7">ADurb1013_Bin02101</strain>
        <strain evidence="8">ADurb1213_Bin02801</strain>
    </source>
</reference>
<protein>
    <submittedName>
        <fullName evidence="7">Putative inner membrane protein</fullName>
    </submittedName>
</protein>
<evidence type="ECO:0000313" key="9">
    <source>
        <dbReference type="Proteomes" id="UP000092420"/>
    </source>
</evidence>
<comment type="similarity">
    <text evidence="2">Belongs to the autoinducer-2 exporter (AI-2E) (TC 2.A.86) family.</text>
</comment>
<dbReference type="EMBL" id="LNJE01000001">
    <property type="protein sequence ID" value="KYC58640.1"/>
    <property type="molecule type" value="Genomic_DNA"/>
</dbReference>
<accession>A0A150JID3</accession>
<feature type="transmembrane region" description="Helical" evidence="6">
    <location>
        <begin position="253"/>
        <end position="274"/>
    </location>
</feature>
<comment type="subcellular location">
    <subcellularLocation>
        <location evidence="1">Membrane</location>
        <topology evidence="1">Multi-pass membrane protein</topology>
    </subcellularLocation>
</comment>
<name>A0A150JID3_9EURY</name>
<dbReference type="Pfam" id="PF01594">
    <property type="entry name" value="AI-2E_transport"/>
    <property type="match status" value="1"/>
</dbReference>
<sequence>MDRTSYVKIIIAIVIILLGVYLVYPVIPGLIGGLVLAYTFLPVYNKIYEKTKSNNLSAAFTTLFVSAPILVTLLYAFFKALEELDLLIEIFRTHSYLTILKLFGLYMPESPLHKLILEFFPQIIDITVLFSKTMGQLHMTLLNLVILMLSLYYFLSERASIENFVRKALPPSYYKDIHEILQPINGVMEELMYGNIMSALITGLLSIIGFYVLGVQYSFLLGLLVGLASFLPIVGSWTIFIPLGIYHLFLGNYIKGVLLLIYGAVILEILYNYCIYPKFCKHENQLHPFIVLVGVLGGLYMLGPIGLLYGPIIIGLLKAVAEALIKENVYKRRFFRL</sequence>
<feature type="transmembrane region" description="Helical" evidence="6">
    <location>
        <begin position="137"/>
        <end position="155"/>
    </location>
</feature>
<evidence type="ECO:0000256" key="4">
    <source>
        <dbReference type="ARBA" id="ARBA00022989"/>
    </source>
</evidence>
<accession>A0A150JD31</accession>
<evidence type="ECO:0000256" key="6">
    <source>
        <dbReference type="SAM" id="Phobius"/>
    </source>
</evidence>
<evidence type="ECO:0000256" key="5">
    <source>
        <dbReference type="ARBA" id="ARBA00023136"/>
    </source>
</evidence>
<dbReference type="EMBL" id="LNJB01000007">
    <property type="protein sequence ID" value="KYC54824.1"/>
    <property type="molecule type" value="Genomic_DNA"/>
</dbReference>
<feature type="transmembrane region" description="Helical" evidence="6">
    <location>
        <begin position="7"/>
        <end position="24"/>
    </location>
</feature>
<accession>A0A150JMY2</accession>
<proteinExistence type="inferred from homology"/>
<evidence type="ECO:0000256" key="2">
    <source>
        <dbReference type="ARBA" id="ARBA00009773"/>
    </source>
</evidence>